<feature type="region of interest" description="Disordered" evidence="9">
    <location>
        <begin position="478"/>
        <end position="497"/>
    </location>
</feature>
<dbReference type="EMBL" id="BAEN01000031">
    <property type="protein sequence ID" value="GAC14051.1"/>
    <property type="molecule type" value="Genomic_DNA"/>
</dbReference>
<comment type="catalytic activity">
    <reaction evidence="8">
        <text>an acyl-CoA + a 1,2-diacyl-sn-glycerol = a triacyl-sn-glycerol + CoA</text>
        <dbReference type="Rhea" id="RHEA:10868"/>
        <dbReference type="ChEBI" id="CHEBI:17815"/>
        <dbReference type="ChEBI" id="CHEBI:57287"/>
        <dbReference type="ChEBI" id="CHEBI:58342"/>
        <dbReference type="ChEBI" id="CHEBI:64615"/>
        <dbReference type="EC" id="2.3.1.20"/>
    </reaction>
</comment>
<name>K6XQT3_9ALTE</name>
<organism evidence="13 14">
    <name type="scientific">Aliiglaciecola lipolytica E3</name>
    <dbReference type="NCBI Taxonomy" id="1127673"/>
    <lineage>
        <taxon>Bacteria</taxon>
        <taxon>Pseudomonadati</taxon>
        <taxon>Pseudomonadota</taxon>
        <taxon>Gammaproteobacteria</taxon>
        <taxon>Alteromonadales</taxon>
        <taxon>Alteromonadaceae</taxon>
        <taxon>Aliiglaciecola</taxon>
    </lineage>
</organism>
<dbReference type="Proteomes" id="UP000006334">
    <property type="component" value="Unassembled WGS sequence"/>
</dbReference>
<accession>K6XQT3</accession>
<feature type="domain" description="O-acyltransferase WSD1 C-terminal" evidence="12">
    <location>
        <begin position="304"/>
        <end position="449"/>
    </location>
</feature>
<dbReference type="PANTHER" id="PTHR31650">
    <property type="entry name" value="O-ACYLTRANSFERASE (WSD1-LIKE) FAMILY PROTEIN"/>
    <property type="match status" value="1"/>
</dbReference>
<dbReference type="AlphaFoldDB" id="K6XQT3"/>
<keyword evidence="6" id="KW-0319">Glycerol metabolism</keyword>
<comment type="pathway">
    <text evidence="1">Glycerolipid metabolism; triacylglycerol biosynthesis.</text>
</comment>
<keyword evidence="14" id="KW-1185">Reference proteome</keyword>
<keyword evidence="10" id="KW-0812">Transmembrane</keyword>
<feature type="domain" description="O-acyltransferase WSD1-like N-terminal" evidence="11">
    <location>
        <begin position="5"/>
        <end position="262"/>
    </location>
</feature>
<comment type="pathway">
    <text evidence="2">Lipid metabolism.</text>
</comment>
<keyword evidence="5" id="KW-0808">Transferase</keyword>
<protein>
    <recommendedName>
        <fullName evidence="4">diacylglycerol O-acyltransferase</fullName>
        <ecNumber evidence="4">2.3.1.20</ecNumber>
    </recommendedName>
</protein>
<sequence>MSKKLSFLDKTFWITESEDNPKHVASLQLLEMPEGADANYVENLCHEVKQFDKGVSPFNGTVKTFMGFPIGLNEIDTLDMDYHVQYHVVDDVNDREALHKFVASLHEEWLHREKPLWQYHFITDNKSKEFAIYAKVHHLYGDGATLIRWFQAGYLPEKNTDTFIPVWAAERRSRRRRKLGFFTLLFGGAFELFMVVFDLLYIILRLLMKLVRINSTYMPLPFSGTKTLLTGQVKKGRVVSTVDLNFARVRGLSKRARASANEILLCCFDIGVHRFLKDHGHTFKKALYTNMPINLRKPGDQAAGNKIAIVPVRLAHGKNDPYLRLRQIIENHRIVKRAAKRSRPLAFSYYTVLIQSYSMLFEMLKLSDFVRPIANILISNVPGPTDVRYLKDSKLLACYPISTMTPGGGVNITLITYAGTANVGIVCCDKNVKSLETLSVYFTEAFEMLENCIDDPSLNIDDIGERVRQNDLSIVDDEVYDETEDEDLQDTEHKKSA</sequence>
<evidence type="ECO:0000256" key="2">
    <source>
        <dbReference type="ARBA" id="ARBA00005189"/>
    </source>
</evidence>
<evidence type="ECO:0000313" key="13">
    <source>
        <dbReference type="EMBL" id="GAC14051.1"/>
    </source>
</evidence>
<dbReference type="InterPro" id="IPR004255">
    <property type="entry name" value="O-acyltransferase_WSD1_N"/>
</dbReference>
<reference evidence="13 14" key="1">
    <citation type="journal article" date="2017" name="Antonie Van Leeuwenhoek">
        <title>Rhizobium rhizosphaerae sp. nov., a novel species isolated from rice rhizosphere.</title>
        <authorList>
            <person name="Zhao J.J."/>
            <person name="Zhang J."/>
            <person name="Zhang R.J."/>
            <person name="Zhang C.W."/>
            <person name="Yin H.Q."/>
            <person name="Zhang X.X."/>
        </authorList>
    </citation>
    <scope>NUCLEOTIDE SEQUENCE [LARGE SCALE GENOMIC DNA]</scope>
    <source>
        <strain evidence="13 14">E3</strain>
    </source>
</reference>
<evidence type="ECO:0000256" key="10">
    <source>
        <dbReference type="SAM" id="Phobius"/>
    </source>
</evidence>
<evidence type="ECO:0000256" key="4">
    <source>
        <dbReference type="ARBA" id="ARBA00013244"/>
    </source>
</evidence>
<dbReference type="EC" id="2.3.1.20" evidence="4"/>
<evidence type="ECO:0000256" key="5">
    <source>
        <dbReference type="ARBA" id="ARBA00022679"/>
    </source>
</evidence>
<evidence type="ECO:0000256" key="6">
    <source>
        <dbReference type="ARBA" id="ARBA00022798"/>
    </source>
</evidence>
<feature type="compositionally biased region" description="Acidic residues" evidence="9">
    <location>
        <begin position="478"/>
        <end position="489"/>
    </location>
</feature>
<evidence type="ECO:0000256" key="8">
    <source>
        <dbReference type="ARBA" id="ARBA00048109"/>
    </source>
</evidence>
<evidence type="ECO:0000259" key="12">
    <source>
        <dbReference type="Pfam" id="PF06974"/>
    </source>
</evidence>
<dbReference type="OrthoDB" id="9810950at2"/>
<dbReference type="InterPro" id="IPR045034">
    <property type="entry name" value="O-acyltransferase_WSD1-like"/>
</dbReference>
<evidence type="ECO:0000256" key="9">
    <source>
        <dbReference type="SAM" id="MobiDB-lite"/>
    </source>
</evidence>
<dbReference type="GO" id="GO:0019432">
    <property type="term" value="P:triglyceride biosynthetic process"/>
    <property type="evidence" value="ECO:0007669"/>
    <property type="project" value="UniProtKB-UniPathway"/>
</dbReference>
<evidence type="ECO:0000256" key="1">
    <source>
        <dbReference type="ARBA" id="ARBA00004771"/>
    </source>
</evidence>
<dbReference type="GO" id="GO:0006071">
    <property type="term" value="P:glycerol metabolic process"/>
    <property type="evidence" value="ECO:0007669"/>
    <property type="project" value="UniProtKB-KW"/>
</dbReference>
<dbReference type="Pfam" id="PF03007">
    <property type="entry name" value="WS_DGAT_cat"/>
    <property type="match status" value="1"/>
</dbReference>
<comment type="caution">
    <text evidence="13">The sequence shown here is derived from an EMBL/GenBank/DDBJ whole genome shotgun (WGS) entry which is preliminary data.</text>
</comment>
<keyword evidence="10" id="KW-0472">Membrane</keyword>
<dbReference type="GO" id="GO:0005886">
    <property type="term" value="C:plasma membrane"/>
    <property type="evidence" value="ECO:0007669"/>
    <property type="project" value="TreeGrafter"/>
</dbReference>
<dbReference type="GO" id="GO:0004144">
    <property type="term" value="F:diacylglycerol O-acyltransferase activity"/>
    <property type="evidence" value="ECO:0007669"/>
    <property type="project" value="UniProtKB-EC"/>
</dbReference>
<keyword evidence="10" id="KW-1133">Transmembrane helix</keyword>
<keyword evidence="7" id="KW-0012">Acyltransferase</keyword>
<feature type="transmembrane region" description="Helical" evidence="10">
    <location>
        <begin position="181"/>
        <end position="204"/>
    </location>
</feature>
<dbReference type="UniPathway" id="UPA00282"/>
<evidence type="ECO:0000259" key="11">
    <source>
        <dbReference type="Pfam" id="PF03007"/>
    </source>
</evidence>
<proteinExistence type="inferred from homology"/>
<dbReference type="eggNOG" id="COG1020">
    <property type="taxonomic scope" value="Bacteria"/>
</dbReference>
<gene>
    <name evidence="13" type="ORF">GLIP_1415</name>
</gene>
<dbReference type="STRING" id="1127673.GLIP_1415"/>
<dbReference type="PANTHER" id="PTHR31650:SF1">
    <property type="entry name" value="WAX ESTER SYNTHASE_DIACYLGLYCEROL ACYLTRANSFERASE 4-RELATED"/>
    <property type="match status" value="1"/>
</dbReference>
<evidence type="ECO:0000313" key="14">
    <source>
        <dbReference type="Proteomes" id="UP000006334"/>
    </source>
</evidence>
<evidence type="ECO:0000256" key="3">
    <source>
        <dbReference type="ARBA" id="ARBA00009587"/>
    </source>
</evidence>
<dbReference type="Pfam" id="PF06974">
    <property type="entry name" value="WS_DGAT_C"/>
    <property type="match status" value="1"/>
</dbReference>
<comment type="similarity">
    <text evidence="3">Belongs to the long-chain O-acyltransferase family.</text>
</comment>
<dbReference type="RefSeq" id="WP_008843867.1">
    <property type="nucleotide sequence ID" value="NZ_BAEN01000031.1"/>
</dbReference>
<evidence type="ECO:0000256" key="7">
    <source>
        <dbReference type="ARBA" id="ARBA00023315"/>
    </source>
</evidence>
<dbReference type="InterPro" id="IPR009721">
    <property type="entry name" value="O-acyltransferase_WSD1_C"/>
</dbReference>